<organism evidence="2 3">
    <name type="scientific">Psilocybe cf. subviscida</name>
    <dbReference type="NCBI Taxonomy" id="2480587"/>
    <lineage>
        <taxon>Eukaryota</taxon>
        <taxon>Fungi</taxon>
        <taxon>Dikarya</taxon>
        <taxon>Basidiomycota</taxon>
        <taxon>Agaricomycotina</taxon>
        <taxon>Agaricomycetes</taxon>
        <taxon>Agaricomycetidae</taxon>
        <taxon>Agaricales</taxon>
        <taxon>Agaricineae</taxon>
        <taxon>Strophariaceae</taxon>
        <taxon>Psilocybe</taxon>
    </lineage>
</organism>
<evidence type="ECO:0000256" key="1">
    <source>
        <dbReference type="SAM" id="MobiDB-lite"/>
    </source>
</evidence>
<protein>
    <recommendedName>
        <fullName evidence="4">ZZ-type domain-containing protein</fullName>
    </recommendedName>
</protein>
<dbReference type="OrthoDB" id="3222020at2759"/>
<dbReference type="SUPFAM" id="SSF57850">
    <property type="entry name" value="RING/U-box"/>
    <property type="match status" value="1"/>
</dbReference>
<dbReference type="Proteomes" id="UP000567179">
    <property type="component" value="Unassembled WGS sequence"/>
</dbReference>
<name>A0A8H5BGG2_9AGAR</name>
<keyword evidence="3" id="KW-1185">Reference proteome</keyword>
<feature type="region of interest" description="Disordered" evidence="1">
    <location>
        <begin position="877"/>
        <end position="898"/>
    </location>
</feature>
<dbReference type="AlphaFoldDB" id="A0A8H5BGG2"/>
<evidence type="ECO:0000313" key="2">
    <source>
        <dbReference type="EMBL" id="KAF5322704.1"/>
    </source>
</evidence>
<dbReference type="EMBL" id="JAACJJ010000028">
    <property type="protein sequence ID" value="KAF5322704.1"/>
    <property type="molecule type" value="Genomic_DNA"/>
</dbReference>
<evidence type="ECO:0000313" key="3">
    <source>
        <dbReference type="Proteomes" id="UP000567179"/>
    </source>
</evidence>
<accession>A0A8H5BGG2</accession>
<evidence type="ECO:0008006" key="4">
    <source>
        <dbReference type="Google" id="ProtNLM"/>
    </source>
</evidence>
<proteinExistence type="predicted"/>
<comment type="caution">
    <text evidence="2">The sequence shown here is derived from an EMBL/GenBank/DDBJ whole genome shotgun (WGS) entry which is preliminary data.</text>
</comment>
<feature type="compositionally biased region" description="Low complexity" evidence="1">
    <location>
        <begin position="880"/>
        <end position="895"/>
    </location>
</feature>
<sequence>MKHTQVEVQREYERWDKAHEKMTDAPPSEGHPYIQHALNLLDLLEPIAELHPIAKATVGCFKQLVSFERDRRENDARVAGVVLAQTAMMRVLLDLDDLTSRQHPTALRAMAELPETLHAVQQDITMCHNNIDTYYKEHRLVKFCKAKDWKARMLEFIETFDRHRIELHQALSLQVASDVNDLVSKMDLLLGRLFSPCEPWELVVSSKIRQLNTNGQDDWKKDTQILRSLAIATGDPSVKWHASSDLVEATKLELQLNQIKEDLHLSIDVLAQRNTELFELKLKLHTEQLERAILHSARFVISSLSGPHDRLEHEDLRNLWKDMNWMFCIESKVFGIALFEYYLDLYSNGVFTSGFDTGLWMPKFNPVHRYKSGAFKHPQAWTLLYLFLYADKISNAIDSDNSGFIRISEANVFTSQIPVGWTLPQWCAYLVEGQFHEHVIYRKRLLHLRNILHELHVEILPDNRFASFEFVFLIGAKLLHYLVMEPRDPANRSQVAIAPELHELVKAKILAQDAKFREMLQSIKWTIEDKSTIEVLSSGRPLETYIFPVLLVLMEFWLDLHHLCKSEVLDFKEWFRPFSGIMALSSVSETHIKSLEKKFEADKDKNSKEEMRTYHRGIWTLLQKTHTPGLSFTGDGFDINLAPLLKGDYDDFYADMNFIDEFPLPELTGSLLQRRYSTWDEYKKDKDPSMLPEKQPLTWHPIDDDINTKHTNFFVDLPMAEWVCDKCEHRANGTDRPVHCCDCPDFDFCRDCYFSCPPAEHAIASHDFSHVMLVQAAWCQATRVVWLVFAARETKKKLLDRITLRAGSEPSNGDFQCQRCADPLVYGQHPFYVCVEYSCNHKDVMLCDTCAWINDYPEGTSHRWWHTLLPVDSRVLGDEPVGSQSPPASSSLPTPAQEKKIDLSTADDGQHMGPKPSDALLSVDATPSLTDVGGLSGIIESVGKLDTMMSSFSAQQVSMEERIGLLESRMAGVEGKLDAILEALNSTLARQAI</sequence>
<gene>
    <name evidence="2" type="ORF">D9619_000352</name>
</gene>
<reference evidence="2 3" key="1">
    <citation type="journal article" date="2020" name="ISME J.">
        <title>Uncovering the hidden diversity of litter-decomposition mechanisms in mushroom-forming fungi.</title>
        <authorList>
            <person name="Floudas D."/>
            <person name="Bentzer J."/>
            <person name="Ahren D."/>
            <person name="Johansson T."/>
            <person name="Persson P."/>
            <person name="Tunlid A."/>
        </authorList>
    </citation>
    <scope>NUCLEOTIDE SEQUENCE [LARGE SCALE GENOMIC DNA]</scope>
    <source>
        <strain evidence="2 3">CBS 101986</strain>
    </source>
</reference>